<dbReference type="PANTHER" id="PTHR43877">
    <property type="entry name" value="AMINOALKYLPHOSPHONATE N-ACETYLTRANSFERASE-RELATED-RELATED"/>
    <property type="match status" value="1"/>
</dbReference>
<protein>
    <submittedName>
        <fullName evidence="4">GNAT superfamily N-acetyltransferase</fullName>
    </submittedName>
</protein>
<dbReference type="GO" id="GO:0016747">
    <property type="term" value="F:acyltransferase activity, transferring groups other than amino-acyl groups"/>
    <property type="evidence" value="ECO:0007669"/>
    <property type="project" value="InterPro"/>
</dbReference>
<dbReference type="Gene3D" id="3.40.630.30">
    <property type="match status" value="1"/>
</dbReference>
<dbReference type="PROSITE" id="PS51186">
    <property type="entry name" value="GNAT"/>
    <property type="match status" value="1"/>
</dbReference>
<dbReference type="InterPro" id="IPR016181">
    <property type="entry name" value="Acyl_CoA_acyltransferase"/>
</dbReference>
<sequence length="191" mass="20553">MNPTAEISVQPAKPDEWKTYRDLRLRALLDSPDAFGSTYEAEATRTDAMWSARIAAATSSGKDRVLFAFNRTDACGLIWCKVSGDEPAVADLFQMWVDPVSRGMGAGRALLEAAVSWAARAGMKRVGLGVTVADTPAMRLYTACGFRPDGALEPLREHSHLMVQPMSLALGPVGSTDRIPPSAALPSFKLN</sequence>
<name>A0AAW8DPK8_9BURK</name>
<keyword evidence="2" id="KW-0012">Acyltransferase</keyword>
<dbReference type="PANTHER" id="PTHR43877:SF2">
    <property type="entry name" value="AMINOALKYLPHOSPHONATE N-ACETYLTRANSFERASE-RELATED"/>
    <property type="match status" value="1"/>
</dbReference>
<evidence type="ECO:0000313" key="4">
    <source>
        <dbReference type="EMBL" id="MDP9921314.1"/>
    </source>
</evidence>
<reference evidence="4" key="1">
    <citation type="submission" date="2023-07" db="EMBL/GenBank/DDBJ databases">
        <title>Sorghum-associated microbial communities from plants grown in Nebraska, USA.</title>
        <authorList>
            <person name="Schachtman D."/>
        </authorList>
    </citation>
    <scope>NUCLEOTIDE SEQUENCE</scope>
    <source>
        <strain evidence="4">DS2795</strain>
    </source>
</reference>
<dbReference type="InterPro" id="IPR000182">
    <property type="entry name" value="GNAT_dom"/>
</dbReference>
<evidence type="ECO:0000259" key="3">
    <source>
        <dbReference type="PROSITE" id="PS51186"/>
    </source>
</evidence>
<dbReference type="SUPFAM" id="SSF55729">
    <property type="entry name" value="Acyl-CoA N-acyltransferases (Nat)"/>
    <property type="match status" value="1"/>
</dbReference>
<dbReference type="Proteomes" id="UP001244295">
    <property type="component" value="Unassembled WGS sequence"/>
</dbReference>
<dbReference type="Pfam" id="PF00583">
    <property type="entry name" value="Acetyltransf_1"/>
    <property type="match status" value="1"/>
</dbReference>
<keyword evidence="1" id="KW-0808">Transferase</keyword>
<dbReference type="RefSeq" id="WP_307585039.1">
    <property type="nucleotide sequence ID" value="NZ_JAUSRQ010000008.1"/>
</dbReference>
<evidence type="ECO:0000313" key="5">
    <source>
        <dbReference type="Proteomes" id="UP001244295"/>
    </source>
</evidence>
<evidence type="ECO:0000256" key="1">
    <source>
        <dbReference type="ARBA" id="ARBA00022679"/>
    </source>
</evidence>
<organism evidence="4 5">
    <name type="scientific">Variovorax boronicumulans</name>
    <dbReference type="NCBI Taxonomy" id="436515"/>
    <lineage>
        <taxon>Bacteria</taxon>
        <taxon>Pseudomonadati</taxon>
        <taxon>Pseudomonadota</taxon>
        <taxon>Betaproteobacteria</taxon>
        <taxon>Burkholderiales</taxon>
        <taxon>Comamonadaceae</taxon>
        <taxon>Variovorax</taxon>
    </lineage>
</organism>
<evidence type="ECO:0000256" key="2">
    <source>
        <dbReference type="ARBA" id="ARBA00023315"/>
    </source>
</evidence>
<dbReference type="EMBL" id="JAUSRR010000001">
    <property type="protein sequence ID" value="MDP9921314.1"/>
    <property type="molecule type" value="Genomic_DNA"/>
</dbReference>
<dbReference type="CDD" id="cd04301">
    <property type="entry name" value="NAT_SF"/>
    <property type="match status" value="1"/>
</dbReference>
<proteinExistence type="predicted"/>
<dbReference type="InterPro" id="IPR050832">
    <property type="entry name" value="Bact_Acetyltransf"/>
</dbReference>
<accession>A0AAW8DPK8</accession>
<feature type="domain" description="N-acetyltransferase" evidence="3">
    <location>
        <begin position="7"/>
        <end position="167"/>
    </location>
</feature>
<dbReference type="AlphaFoldDB" id="A0AAW8DPK8"/>
<gene>
    <name evidence="4" type="ORF">J2W25_000319</name>
</gene>
<comment type="caution">
    <text evidence="4">The sequence shown here is derived from an EMBL/GenBank/DDBJ whole genome shotgun (WGS) entry which is preliminary data.</text>
</comment>